<evidence type="ECO:0000256" key="8">
    <source>
        <dbReference type="PIRSR" id="PIRSR600823-1"/>
    </source>
</evidence>
<dbReference type="GO" id="GO:0046872">
    <property type="term" value="F:metal ion binding"/>
    <property type="evidence" value="ECO:0007669"/>
    <property type="project" value="UniProtKB-KW"/>
</dbReference>
<evidence type="ECO:0000313" key="14">
    <source>
        <dbReference type="Proteomes" id="UP000554482"/>
    </source>
</evidence>
<dbReference type="PRINTS" id="PR00461">
    <property type="entry name" value="PLPEROXIDASE"/>
</dbReference>
<sequence length="70" mass="7849">MSSSSSIMIFVFFFLLCVSNTSSELNTNYYLSTCPDAHQISASVVSKFVSQDPRMAASLIRLQFHDCFVQ</sequence>
<evidence type="ECO:0000256" key="10">
    <source>
        <dbReference type="PIRSR" id="PIRSR600823-4"/>
    </source>
</evidence>
<evidence type="ECO:0000256" key="2">
    <source>
        <dbReference type="ARBA" id="ARBA00001970"/>
    </source>
</evidence>
<feature type="binding site" evidence="9">
    <location>
        <position position="66"/>
    </location>
    <ligand>
        <name>Ca(2+)</name>
        <dbReference type="ChEBI" id="CHEBI:29108"/>
        <label>1</label>
    </ligand>
</feature>
<evidence type="ECO:0000256" key="4">
    <source>
        <dbReference type="ARBA" id="ARBA00022617"/>
    </source>
</evidence>
<dbReference type="Proteomes" id="UP000554482">
    <property type="component" value="Unassembled WGS sequence"/>
</dbReference>
<keyword evidence="7" id="KW-0408">Iron</keyword>
<dbReference type="InterPro" id="IPR002016">
    <property type="entry name" value="Haem_peroxidase"/>
</dbReference>
<feature type="active site" description="Proton acceptor" evidence="8">
    <location>
        <position position="65"/>
    </location>
</feature>
<evidence type="ECO:0000256" key="6">
    <source>
        <dbReference type="ARBA" id="ARBA00023002"/>
    </source>
</evidence>
<keyword evidence="4" id="KW-0349">Heme</keyword>
<keyword evidence="11" id="KW-0732">Signal</keyword>
<reference evidence="13 14" key="1">
    <citation type="submission" date="2020-06" db="EMBL/GenBank/DDBJ databases">
        <title>Transcriptomic and genomic resources for Thalictrum thalictroides and T. hernandezii: Facilitating candidate gene discovery in an emerging model plant lineage.</title>
        <authorList>
            <person name="Arias T."/>
            <person name="Riano-Pachon D.M."/>
            <person name="Di Stilio V.S."/>
        </authorList>
    </citation>
    <scope>NUCLEOTIDE SEQUENCE [LARGE SCALE GENOMIC DNA]</scope>
    <source>
        <strain evidence="14">cv. WT478/WT964</strain>
        <tissue evidence="13">Leaves</tissue>
    </source>
</reference>
<name>A0A7J6V8Y1_THATH</name>
<keyword evidence="5 9" id="KW-0479">Metal-binding</keyword>
<dbReference type="EMBL" id="JABWDY010036594">
    <property type="protein sequence ID" value="KAF5181071.1"/>
    <property type="molecule type" value="Genomic_DNA"/>
</dbReference>
<evidence type="ECO:0000256" key="1">
    <source>
        <dbReference type="ARBA" id="ARBA00000189"/>
    </source>
</evidence>
<evidence type="ECO:0000256" key="7">
    <source>
        <dbReference type="ARBA" id="ARBA00023004"/>
    </source>
</evidence>
<dbReference type="Gene3D" id="1.10.520.10">
    <property type="match status" value="1"/>
</dbReference>
<dbReference type="InterPro" id="IPR010255">
    <property type="entry name" value="Haem_peroxidase_sf"/>
</dbReference>
<keyword evidence="14" id="KW-1185">Reference proteome</keyword>
<keyword evidence="9" id="KW-0106">Calcium</keyword>
<dbReference type="AlphaFoldDB" id="A0A7J6V8Y1"/>
<keyword evidence="3" id="KW-0575">Peroxidase</keyword>
<dbReference type="SUPFAM" id="SSF48113">
    <property type="entry name" value="Heme-dependent peroxidases"/>
    <property type="match status" value="1"/>
</dbReference>
<dbReference type="PANTHER" id="PTHR31388">
    <property type="entry name" value="PEROXIDASE 72-RELATED"/>
    <property type="match status" value="1"/>
</dbReference>
<dbReference type="OrthoDB" id="2113341at2759"/>
<gene>
    <name evidence="13" type="ORF">FRX31_029343</name>
</gene>
<comment type="caution">
    <text evidence="13">The sequence shown here is derived from an EMBL/GenBank/DDBJ whole genome shotgun (WGS) entry which is preliminary data.</text>
</comment>
<feature type="signal peptide" evidence="11">
    <location>
        <begin position="1"/>
        <end position="23"/>
    </location>
</feature>
<feature type="domain" description="Plant heme peroxidase family profile" evidence="12">
    <location>
        <begin position="24"/>
        <end position="70"/>
    </location>
</feature>
<dbReference type="PROSITE" id="PS50873">
    <property type="entry name" value="PEROXIDASE_4"/>
    <property type="match status" value="1"/>
</dbReference>
<comment type="catalytic activity">
    <reaction evidence="1">
        <text>2 a phenolic donor + H2O2 = 2 a phenolic radical donor + 2 H2O</text>
        <dbReference type="Rhea" id="RHEA:56136"/>
        <dbReference type="ChEBI" id="CHEBI:15377"/>
        <dbReference type="ChEBI" id="CHEBI:16240"/>
        <dbReference type="ChEBI" id="CHEBI:139520"/>
        <dbReference type="ChEBI" id="CHEBI:139521"/>
        <dbReference type="EC" id="1.11.1.7"/>
    </reaction>
</comment>
<feature type="non-terminal residue" evidence="13">
    <location>
        <position position="70"/>
    </location>
</feature>
<comment type="cofactor">
    <cofactor evidence="9">
        <name>Ca(2+)</name>
        <dbReference type="ChEBI" id="CHEBI:29108"/>
    </cofactor>
    <text evidence="9">Binds 2 calcium ions per subunit.</text>
</comment>
<feature type="site" description="Transition state stabilizer" evidence="10">
    <location>
        <position position="61"/>
    </location>
</feature>
<evidence type="ECO:0000259" key="12">
    <source>
        <dbReference type="PROSITE" id="PS50873"/>
    </source>
</evidence>
<evidence type="ECO:0000256" key="11">
    <source>
        <dbReference type="SAM" id="SignalP"/>
    </source>
</evidence>
<evidence type="ECO:0000256" key="5">
    <source>
        <dbReference type="ARBA" id="ARBA00022723"/>
    </source>
</evidence>
<dbReference type="InterPro" id="IPR019794">
    <property type="entry name" value="Peroxidases_AS"/>
</dbReference>
<dbReference type="InterPro" id="IPR000823">
    <property type="entry name" value="Peroxidase_pln"/>
</dbReference>
<evidence type="ECO:0000256" key="9">
    <source>
        <dbReference type="PIRSR" id="PIRSR600823-3"/>
    </source>
</evidence>
<protein>
    <recommendedName>
        <fullName evidence="12">Plant heme peroxidase family profile domain-containing protein</fullName>
    </recommendedName>
</protein>
<evidence type="ECO:0000256" key="3">
    <source>
        <dbReference type="ARBA" id="ARBA00022559"/>
    </source>
</evidence>
<comment type="cofactor">
    <cofactor evidence="2">
        <name>heme b</name>
        <dbReference type="ChEBI" id="CHEBI:60344"/>
    </cofactor>
</comment>
<dbReference type="PANTHER" id="PTHR31388:SF5">
    <property type="entry name" value="PEROXIDASE"/>
    <property type="match status" value="1"/>
</dbReference>
<feature type="chain" id="PRO_5029587974" description="Plant heme peroxidase family profile domain-containing protein" evidence="11">
    <location>
        <begin position="24"/>
        <end position="70"/>
    </location>
</feature>
<feature type="binding site" evidence="9">
    <location>
        <position position="69"/>
    </location>
    <ligand>
        <name>Ca(2+)</name>
        <dbReference type="ChEBI" id="CHEBI:29108"/>
        <label>1</label>
    </ligand>
</feature>
<keyword evidence="6" id="KW-0560">Oxidoreductase</keyword>
<proteinExistence type="predicted"/>
<organism evidence="13 14">
    <name type="scientific">Thalictrum thalictroides</name>
    <name type="common">Rue-anemone</name>
    <name type="synonym">Anemone thalictroides</name>
    <dbReference type="NCBI Taxonomy" id="46969"/>
    <lineage>
        <taxon>Eukaryota</taxon>
        <taxon>Viridiplantae</taxon>
        <taxon>Streptophyta</taxon>
        <taxon>Embryophyta</taxon>
        <taxon>Tracheophyta</taxon>
        <taxon>Spermatophyta</taxon>
        <taxon>Magnoliopsida</taxon>
        <taxon>Ranunculales</taxon>
        <taxon>Ranunculaceae</taxon>
        <taxon>Thalictroideae</taxon>
        <taxon>Thalictrum</taxon>
    </lineage>
</organism>
<dbReference type="GO" id="GO:0006979">
    <property type="term" value="P:response to oxidative stress"/>
    <property type="evidence" value="ECO:0007669"/>
    <property type="project" value="InterPro"/>
</dbReference>
<dbReference type="GO" id="GO:0140825">
    <property type="term" value="F:lactoperoxidase activity"/>
    <property type="evidence" value="ECO:0007669"/>
    <property type="project" value="UniProtKB-EC"/>
</dbReference>
<accession>A0A7J6V8Y1</accession>
<dbReference type="GO" id="GO:0020037">
    <property type="term" value="F:heme binding"/>
    <property type="evidence" value="ECO:0007669"/>
    <property type="project" value="InterPro"/>
</dbReference>
<evidence type="ECO:0000313" key="13">
    <source>
        <dbReference type="EMBL" id="KAF5181071.1"/>
    </source>
</evidence>
<dbReference type="PROSITE" id="PS00436">
    <property type="entry name" value="PEROXIDASE_2"/>
    <property type="match status" value="1"/>
</dbReference>